<keyword evidence="1" id="KW-0732">Signal</keyword>
<protein>
    <submittedName>
        <fullName evidence="2">Uncharacterized protein</fullName>
    </submittedName>
</protein>
<evidence type="ECO:0000313" key="3">
    <source>
        <dbReference type="Proteomes" id="UP000268436"/>
    </source>
</evidence>
<keyword evidence="3" id="KW-1185">Reference proteome</keyword>
<reference evidence="2 3" key="1">
    <citation type="submission" date="2018-12" db="EMBL/GenBank/DDBJ databases">
        <title>Persistence of Moraxella catarrhalis in Chronic Obstructive Pulmonary Disease and Regulation of the Hag/MID Adhesin.</title>
        <authorList>
            <person name="Murphy T."/>
            <person name="Zhao X."/>
            <person name="Vyas G."/>
            <person name="Aluvathingal J."/>
            <person name="Nadendla S."/>
            <person name="Tallon L."/>
            <person name="Tettelin H."/>
        </authorList>
    </citation>
    <scope>NUCLEOTIDE SEQUENCE [LARGE SCALE GENOMIC DNA]</scope>
    <source>
        <strain evidence="2 3">173P27B1</strain>
    </source>
</reference>
<name>A0ABY0BLJ2_MORCA</name>
<gene>
    <name evidence="2" type="ORF">EJK54_1917</name>
</gene>
<feature type="signal peptide" evidence="1">
    <location>
        <begin position="1"/>
        <end position="30"/>
    </location>
</feature>
<sequence length="137" mass="15947">MIRLYYIPRAFFMRPALALLSLMSFSVAHANQPSTNDKLDDAINRLMANHSPISFTKPNLDTYQENVEKYYPNQDLSDKPNVRIGMTAFDVRYNSSWGEPSEISTIINQFGTQEIWIYGKWDKLLHLTNNKVTHIQY</sequence>
<accession>A0ABY0BLJ2</accession>
<comment type="caution">
    <text evidence="2">The sequence shown here is derived from an EMBL/GenBank/DDBJ whole genome shotgun (WGS) entry which is preliminary data.</text>
</comment>
<dbReference type="Proteomes" id="UP000268436">
    <property type="component" value="Unassembled WGS sequence"/>
</dbReference>
<evidence type="ECO:0000313" key="2">
    <source>
        <dbReference type="EMBL" id="RUO17421.1"/>
    </source>
</evidence>
<feature type="chain" id="PRO_5046170600" evidence="1">
    <location>
        <begin position="31"/>
        <end position="137"/>
    </location>
</feature>
<evidence type="ECO:0000256" key="1">
    <source>
        <dbReference type="SAM" id="SignalP"/>
    </source>
</evidence>
<dbReference type="EMBL" id="RYER01000004">
    <property type="protein sequence ID" value="RUO17421.1"/>
    <property type="molecule type" value="Genomic_DNA"/>
</dbReference>
<organism evidence="2 3">
    <name type="scientific">Moraxella catarrhalis</name>
    <name type="common">Branhamella catarrhalis</name>
    <dbReference type="NCBI Taxonomy" id="480"/>
    <lineage>
        <taxon>Bacteria</taxon>
        <taxon>Pseudomonadati</taxon>
        <taxon>Pseudomonadota</taxon>
        <taxon>Gammaproteobacteria</taxon>
        <taxon>Moraxellales</taxon>
        <taxon>Moraxellaceae</taxon>
        <taxon>Moraxella</taxon>
    </lineage>
</organism>
<proteinExistence type="predicted"/>